<evidence type="ECO:0008006" key="4">
    <source>
        <dbReference type="Google" id="ProtNLM"/>
    </source>
</evidence>
<dbReference type="PROSITE" id="PS51257">
    <property type="entry name" value="PROKAR_LIPOPROTEIN"/>
    <property type="match status" value="1"/>
</dbReference>
<protein>
    <recommendedName>
        <fullName evidence="4">Exo-alpha-sialidase</fullName>
    </recommendedName>
</protein>
<dbReference type="RefSeq" id="WP_189083942.1">
    <property type="nucleotide sequence ID" value="NZ_BMRJ01000001.1"/>
</dbReference>
<feature type="chain" id="PRO_5038613540" description="Exo-alpha-sialidase" evidence="1">
    <location>
        <begin position="24"/>
        <end position="307"/>
    </location>
</feature>
<dbReference type="EMBL" id="BMRJ01000001">
    <property type="protein sequence ID" value="GGR17230.1"/>
    <property type="molecule type" value="Genomic_DNA"/>
</dbReference>
<keyword evidence="3" id="KW-1185">Reference proteome</keyword>
<name>A0A918FAR7_AGRME</name>
<organism evidence="2 3">
    <name type="scientific">Agromyces mediolanus</name>
    <name type="common">Corynebacterium mediolanum</name>
    <dbReference type="NCBI Taxonomy" id="41986"/>
    <lineage>
        <taxon>Bacteria</taxon>
        <taxon>Bacillati</taxon>
        <taxon>Actinomycetota</taxon>
        <taxon>Actinomycetes</taxon>
        <taxon>Micrococcales</taxon>
        <taxon>Microbacteriaceae</taxon>
        <taxon>Agromyces</taxon>
    </lineage>
</organism>
<dbReference type="Proteomes" id="UP000610303">
    <property type="component" value="Unassembled WGS sequence"/>
</dbReference>
<dbReference type="SUPFAM" id="SSF110296">
    <property type="entry name" value="Oligoxyloglucan reducing end-specific cellobiohydrolase"/>
    <property type="match status" value="1"/>
</dbReference>
<reference evidence="2" key="1">
    <citation type="journal article" date="2014" name="Int. J. Syst. Evol. Microbiol.">
        <title>Complete genome sequence of Corynebacterium casei LMG S-19264T (=DSM 44701T), isolated from a smear-ripened cheese.</title>
        <authorList>
            <consortium name="US DOE Joint Genome Institute (JGI-PGF)"/>
            <person name="Walter F."/>
            <person name="Albersmeier A."/>
            <person name="Kalinowski J."/>
            <person name="Ruckert C."/>
        </authorList>
    </citation>
    <scope>NUCLEOTIDE SEQUENCE</scope>
    <source>
        <strain evidence="2">JCM 3346</strain>
    </source>
</reference>
<dbReference type="NCBIfam" id="NF045728">
    <property type="entry name" value="glycosyl_F510_1955"/>
    <property type="match status" value="1"/>
</dbReference>
<dbReference type="InterPro" id="IPR054817">
    <property type="entry name" value="Glycosyl_F510_1955-like"/>
</dbReference>
<gene>
    <name evidence="2" type="ORF">GCM10010196_07510</name>
</gene>
<evidence type="ECO:0000313" key="3">
    <source>
        <dbReference type="Proteomes" id="UP000610303"/>
    </source>
</evidence>
<dbReference type="InterPro" id="IPR015943">
    <property type="entry name" value="WD40/YVTN_repeat-like_dom_sf"/>
</dbReference>
<evidence type="ECO:0000313" key="2">
    <source>
        <dbReference type="EMBL" id="GGR17230.1"/>
    </source>
</evidence>
<evidence type="ECO:0000256" key="1">
    <source>
        <dbReference type="SAM" id="SignalP"/>
    </source>
</evidence>
<sequence length="307" mass="31590">MAKSAPFITTGAAVLALALTGCAAGSPTTTVPQAALGHVHGLGFDPDSGGTYAATHNGVWLLPTEQLPASYPSQEAASIGAPRKVGGHTQDTMGFTVADGGELFASGHPGPDDQEDLGDPLGLVRSTDRANSWETVSLADVVDFHDLDAVPLPGGELRVYGYDATAGVVRVSDDGGANWQQNAAIELRDLAADAANPDRVYATTSNGFLVSDDRGATFDRVKGAPPLYLVDLLDDGGGFVGVDVTGQLWSSDSRSWVKHGMVEGTPEALTSVTGDDGEHWILIADARGIVATSDFGETVTVLTTNGG</sequence>
<comment type="caution">
    <text evidence="2">The sequence shown here is derived from an EMBL/GenBank/DDBJ whole genome shotgun (WGS) entry which is preliminary data.</text>
</comment>
<dbReference type="AlphaFoldDB" id="A0A918FAR7"/>
<proteinExistence type="predicted"/>
<reference evidence="2" key="2">
    <citation type="submission" date="2020-09" db="EMBL/GenBank/DDBJ databases">
        <authorList>
            <person name="Sun Q."/>
            <person name="Ohkuma M."/>
        </authorList>
    </citation>
    <scope>NUCLEOTIDE SEQUENCE</scope>
    <source>
        <strain evidence="2">JCM 3346</strain>
    </source>
</reference>
<keyword evidence="1" id="KW-0732">Signal</keyword>
<dbReference type="Gene3D" id="2.130.10.10">
    <property type="entry name" value="YVTN repeat-like/Quinoprotein amine dehydrogenase"/>
    <property type="match status" value="1"/>
</dbReference>
<feature type="signal peptide" evidence="1">
    <location>
        <begin position="1"/>
        <end position="23"/>
    </location>
</feature>
<accession>A0A918FAR7</accession>